<proteinExistence type="predicted"/>
<evidence type="ECO:0008006" key="4">
    <source>
        <dbReference type="Google" id="ProtNLM"/>
    </source>
</evidence>
<name>A0A238JJF8_9RHOB</name>
<reference evidence="3" key="1">
    <citation type="submission" date="2017-05" db="EMBL/GenBank/DDBJ databases">
        <authorList>
            <person name="Rodrigo-Torres L."/>
            <person name="Arahal R. D."/>
            <person name="Lucena T."/>
        </authorList>
    </citation>
    <scope>NUCLEOTIDE SEQUENCE [LARGE SCALE GENOMIC DNA]</scope>
    <source>
        <strain evidence="3">CECT 8649</strain>
    </source>
</reference>
<dbReference type="EMBL" id="FXXP01000003">
    <property type="protein sequence ID" value="SMX30062.1"/>
    <property type="molecule type" value="Genomic_DNA"/>
</dbReference>
<evidence type="ECO:0000256" key="1">
    <source>
        <dbReference type="SAM" id="SignalP"/>
    </source>
</evidence>
<gene>
    <name evidence="2" type="ORF">TRP8649_04202</name>
</gene>
<dbReference type="OrthoDB" id="1679673at2"/>
<dbReference type="InterPro" id="IPR010412">
    <property type="entry name" value="DUF1007"/>
</dbReference>
<feature type="signal peptide" evidence="1">
    <location>
        <begin position="1"/>
        <end position="41"/>
    </location>
</feature>
<keyword evidence="1" id="KW-0732">Signal</keyword>
<protein>
    <recommendedName>
        <fullName evidence="4">Polyphosphate kinase</fullName>
    </recommendedName>
</protein>
<dbReference type="Proteomes" id="UP000225972">
    <property type="component" value="Unassembled WGS sequence"/>
</dbReference>
<dbReference type="AlphaFoldDB" id="A0A238JJF8"/>
<sequence length="235" mass="25732">MNQQARTGISFGAALGRITKHCCSALATLVAAVGFSTPALAHPHVFIDGGVDFRFGPDRQLEALEITWIYDPFETLYMLAENEMMLNADGGLDEADRQELQRRLAEFPPDFDGSAHLGAGGAMQVLAWPENTRVDVVDGRLHMRFTRRLETPISAVGDAVDVAFYESTYFFDFSLTEAPKLIGAAEGCTAKVALFDPNSQDRALLDVLAKLSREETSDIENVGSYFADRISVTCD</sequence>
<evidence type="ECO:0000313" key="3">
    <source>
        <dbReference type="Proteomes" id="UP000225972"/>
    </source>
</evidence>
<accession>A0A238JJF8</accession>
<evidence type="ECO:0000313" key="2">
    <source>
        <dbReference type="EMBL" id="SMX30062.1"/>
    </source>
</evidence>
<dbReference type="Pfam" id="PF06226">
    <property type="entry name" value="DUF1007"/>
    <property type="match status" value="1"/>
</dbReference>
<keyword evidence="3" id="KW-1185">Reference proteome</keyword>
<feature type="chain" id="PRO_5012895777" description="Polyphosphate kinase" evidence="1">
    <location>
        <begin position="42"/>
        <end position="235"/>
    </location>
</feature>
<organism evidence="2 3">
    <name type="scientific">Pelagimonas phthalicica</name>
    <dbReference type="NCBI Taxonomy" id="1037362"/>
    <lineage>
        <taxon>Bacteria</taxon>
        <taxon>Pseudomonadati</taxon>
        <taxon>Pseudomonadota</taxon>
        <taxon>Alphaproteobacteria</taxon>
        <taxon>Rhodobacterales</taxon>
        <taxon>Roseobacteraceae</taxon>
        <taxon>Pelagimonas</taxon>
    </lineage>
</organism>